<dbReference type="PANTHER" id="PTHR44942:SF4">
    <property type="entry name" value="METHYLTRANSFERASE TYPE 11 DOMAIN-CONTAINING PROTEIN"/>
    <property type="match status" value="1"/>
</dbReference>
<organism evidence="5 6">
    <name type="scientific">Nocardioides koreensis</name>
    <dbReference type="NCBI Taxonomy" id="433651"/>
    <lineage>
        <taxon>Bacteria</taxon>
        <taxon>Bacillati</taxon>
        <taxon>Actinomycetota</taxon>
        <taxon>Actinomycetes</taxon>
        <taxon>Propionibacteriales</taxon>
        <taxon>Nocardioidaceae</taxon>
        <taxon>Nocardioides</taxon>
    </lineage>
</organism>
<evidence type="ECO:0000313" key="5">
    <source>
        <dbReference type="EMBL" id="GAA2153834.1"/>
    </source>
</evidence>
<comment type="similarity">
    <text evidence="1">Belongs to the methyltransferase superfamily.</text>
</comment>
<name>A0ABP5LZ21_9ACTN</name>
<proteinExistence type="inferred from homology"/>
<keyword evidence="3" id="KW-0808">Transferase</keyword>
<keyword evidence="6" id="KW-1185">Reference proteome</keyword>
<reference evidence="6" key="1">
    <citation type="journal article" date="2019" name="Int. J. Syst. Evol. Microbiol.">
        <title>The Global Catalogue of Microorganisms (GCM) 10K type strain sequencing project: providing services to taxonomists for standard genome sequencing and annotation.</title>
        <authorList>
            <consortium name="The Broad Institute Genomics Platform"/>
            <consortium name="The Broad Institute Genome Sequencing Center for Infectious Disease"/>
            <person name="Wu L."/>
            <person name="Ma J."/>
        </authorList>
    </citation>
    <scope>NUCLEOTIDE SEQUENCE [LARGE SCALE GENOMIC DNA]</scope>
    <source>
        <strain evidence="6">JCM 16022</strain>
    </source>
</reference>
<evidence type="ECO:0000313" key="6">
    <source>
        <dbReference type="Proteomes" id="UP001501771"/>
    </source>
</evidence>
<dbReference type="Gene3D" id="3.40.50.150">
    <property type="entry name" value="Vaccinia Virus protein VP39"/>
    <property type="match status" value="1"/>
</dbReference>
<gene>
    <name evidence="5" type="ORF">GCM10009844_38860</name>
</gene>
<dbReference type="InterPro" id="IPR029063">
    <property type="entry name" value="SAM-dependent_MTases_sf"/>
</dbReference>
<evidence type="ECO:0000256" key="2">
    <source>
        <dbReference type="ARBA" id="ARBA00022603"/>
    </source>
</evidence>
<keyword evidence="2 5" id="KW-0489">Methyltransferase</keyword>
<dbReference type="GO" id="GO:0032259">
    <property type="term" value="P:methylation"/>
    <property type="evidence" value="ECO:0007669"/>
    <property type="project" value="UniProtKB-KW"/>
</dbReference>
<evidence type="ECO:0000256" key="1">
    <source>
        <dbReference type="ARBA" id="ARBA00008361"/>
    </source>
</evidence>
<dbReference type="InterPro" id="IPR051052">
    <property type="entry name" value="Diverse_substrate_MTase"/>
</dbReference>
<feature type="domain" description="Methyltransferase type 11" evidence="4">
    <location>
        <begin position="44"/>
        <end position="131"/>
    </location>
</feature>
<dbReference type="InterPro" id="IPR013216">
    <property type="entry name" value="Methyltransf_11"/>
</dbReference>
<dbReference type="Proteomes" id="UP001501771">
    <property type="component" value="Unassembled WGS sequence"/>
</dbReference>
<dbReference type="SUPFAM" id="SSF53335">
    <property type="entry name" value="S-adenosyl-L-methionine-dependent methyltransferases"/>
    <property type="match status" value="1"/>
</dbReference>
<evidence type="ECO:0000259" key="4">
    <source>
        <dbReference type="Pfam" id="PF08241"/>
    </source>
</evidence>
<dbReference type="CDD" id="cd02440">
    <property type="entry name" value="AdoMet_MTases"/>
    <property type="match status" value="1"/>
</dbReference>
<evidence type="ECO:0000256" key="3">
    <source>
        <dbReference type="ARBA" id="ARBA00022679"/>
    </source>
</evidence>
<dbReference type="GO" id="GO:0008168">
    <property type="term" value="F:methyltransferase activity"/>
    <property type="evidence" value="ECO:0007669"/>
    <property type="project" value="UniProtKB-KW"/>
</dbReference>
<sequence>MTPIDMSRALVFGRTAETYSRSRPTYPAEAVAWLVPGAAGRVADVGAGTGQLTGSLLERGLAVDAVEPDPAMLDVLRRLHPGATAHCAPSHRLPVVDHSLDAVLVADAWHWFPFDETVAEVRRVLRPGGSLGLVWNKVTPRRRWELELAGIDPDLKGTGDDRPVDLPFPADEAQIASFPHVWRVTPQQYRDCLSTNSAVILMTDEERSHRLDSAEALLADVCRREGTATVDLQQEAFCIRWTPGSPGS</sequence>
<dbReference type="PANTHER" id="PTHR44942">
    <property type="entry name" value="METHYLTRANSF_11 DOMAIN-CONTAINING PROTEIN"/>
    <property type="match status" value="1"/>
</dbReference>
<dbReference type="EMBL" id="BAAAQR010000014">
    <property type="protein sequence ID" value="GAA2153834.1"/>
    <property type="molecule type" value="Genomic_DNA"/>
</dbReference>
<comment type="caution">
    <text evidence="5">The sequence shown here is derived from an EMBL/GenBank/DDBJ whole genome shotgun (WGS) entry which is preliminary data.</text>
</comment>
<accession>A0ABP5LZ21</accession>
<protein>
    <submittedName>
        <fullName evidence="5">Class I SAM-dependent methyltransferase</fullName>
    </submittedName>
</protein>
<dbReference type="RefSeq" id="WP_344156374.1">
    <property type="nucleotide sequence ID" value="NZ_BAAAQR010000014.1"/>
</dbReference>
<dbReference type="Pfam" id="PF08241">
    <property type="entry name" value="Methyltransf_11"/>
    <property type="match status" value="1"/>
</dbReference>